<name>A0ABZ2SE28_9LACT</name>
<dbReference type="InterPro" id="IPR001387">
    <property type="entry name" value="Cro/C1-type_HTH"/>
</dbReference>
<evidence type="ECO:0000313" key="2">
    <source>
        <dbReference type="EMBL" id="WYC66970.1"/>
    </source>
</evidence>
<dbReference type="InterPro" id="IPR053163">
    <property type="entry name" value="HTH-type_regulator_Rgg"/>
</dbReference>
<gene>
    <name evidence="2" type="ORF">VNN45_08785</name>
</gene>
<dbReference type="NCBIfam" id="TIGR01716">
    <property type="entry name" value="RGG_Cterm"/>
    <property type="match status" value="1"/>
</dbReference>
<organism evidence="2 3">
    <name type="scientific">Lactococcus petauri</name>
    <dbReference type="NCBI Taxonomy" id="1940789"/>
    <lineage>
        <taxon>Bacteria</taxon>
        <taxon>Bacillati</taxon>
        <taxon>Bacillota</taxon>
        <taxon>Bacilli</taxon>
        <taxon>Lactobacillales</taxon>
        <taxon>Streptococcaceae</taxon>
        <taxon>Lactococcus</taxon>
    </lineage>
</organism>
<dbReference type="InterPro" id="IPR010982">
    <property type="entry name" value="Lambda_DNA-bd_dom_sf"/>
</dbReference>
<sequence length="270" mass="32298">MIYKKYGRIFKKIRNQRRYPLSYFENVGISKSALAKFERGETMIGLDRATQTLQEMGITLEEFEQLINDFTMDYYDEFLFEIEKADIAQKTEVLERLYIQAKTHGDYLLSLAVKGRLGVLETEDINEIVDTLTEIEYWGYFELSFFYFTMDDLSVKDIKKLMLDLFSVNTPGYRSFKYRHRLSQIGYRAIFIFTKRGYQEYARLFFDTCEPYHLEYDVSLTHHRELVIGFYIYKFIDREKGLKRINTILKIFEKTGEQELADYTKLRLGL</sequence>
<dbReference type="SUPFAM" id="SSF47413">
    <property type="entry name" value="lambda repressor-like DNA-binding domains"/>
    <property type="match status" value="1"/>
</dbReference>
<evidence type="ECO:0000259" key="1">
    <source>
        <dbReference type="PROSITE" id="PS50943"/>
    </source>
</evidence>
<accession>A0ABZ2SE28</accession>
<dbReference type="PANTHER" id="PTHR37038">
    <property type="entry name" value="TRANSCRIPTIONAL REGULATOR-RELATED"/>
    <property type="match status" value="1"/>
</dbReference>
<dbReference type="Pfam" id="PF21259">
    <property type="entry name" value="Rgg_C"/>
    <property type="match status" value="1"/>
</dbReference>
<evidence type="ECO:0000313" key="3">
    <source>
        <dbReference type="Proteomes" id="UP001456368"/>
    </source>
</evidence>
<feature type="domain" description="HTH cro/C1-type" evidence="1">
    <location>
        <begin position="25"/>
        <end position="63"/>
    </location>
</feature>
<keyword evidence="3" id="KW-1185">Reference proteome</keyword>
<dbReference type="PANTHER" id="PTHR37038:SF12">
    <property type="entry name" value="TRANSCRIPTIONAL REGULATOR"/>
    <property type="match status" value="1"/>
</dbReference>
<dbReference type="CDD" id="cd00093">
    <property type="entry name" value="HTH_XRE"/>
    <property type="match status" value="1"/>
</dbReference>
<dbReference type="RefSeq" id="WP_064305312.1">
    <property type="nucleotide sequence ID" value="NZ_CP141697.1"/>
</dbReference>
<dbReference type="InterPro" id="IPR010057">
    <property type="entry name" value="Transcription_activator_Rgg_C"/>
</dbReference>
<dbReference type="Proteomes" id="UP001456368">
    <property type="component" value="Chromosome"/>
</dbReference>
<reference evidence="2 3" key="1">
    <citation type="submission" date="2023-12" db="EMBL/GenBank/DDBJ databases">
        <title>Redefining Piscine Lactococcosis.</title>
        <authorList>
            <person name="Heckman T.I."/>
            <person name="Yazdi Z."/>
            <person name="Older C.E."/>
            <person name="Griffin M.J."/>
            <person name="Waldbieser G.C."/>
            <person name="Chow A.M."/>
            <person name="Medina Silva I."/>
            <person name="Anenson K.M."/>
            <person name="Garcia J.C."/>
            <person name="LaFrentz B.R."/>
            <person name="Slavic D."/>
            <person name="Toohey-Kurth K.L."/>
            <person name="Yant P."/>
            <person name="Fritz H.M."/>
            <person name="Henderson E."/>
            <person name="McDowall R."/>
            <person name="Cai H."/>
            <person name="Adikson M."/>
            <person name="Soto E."/>
        </authorList>
    </citation>
    <scope>NUCLEOTIDE SEQUENCE [LARGE SCALE GENOMIC DNA]</scope>
    <source>
        <strain evidence="2 3">R21-91A</strain>
    </source>
</reference>
<dbReference type="PROSITE" id="PS50943">
    <property type="entry name" value="HTH_CROC1"/>
    <property type="match status" value="1"/>
</dbReference>
<protein>
    <submittedName>
        <fullName evidence="2">Rgg/GadR/MutR family transcriptional regulator</fullName>
    </submittedName>
</protein>
<proteinExistence type="predicted"/>
<dbReference type="EMBL" id="CP141698">
    <property type="protein sequence ID" value="WYC66970.1"/>
    <property type="molecule type" value="Genomic_DNA"/>
</dbReference>